<dbReference type="PANTHER" id="PTHR43021:SF2">
    <property type="entry name" value="CATION_H+ EXCHANGER DOMAIN-CONTAINING PROTEIN"/>
    <property type="match status" value="1"/>
</dbReference>
<name>D0NNE5_PHYIT</name>
<dbReference type="InParanoid" id="D0NNE5"/>
<dbReference type="PANTHER" id="PTHR43021">
    <property type="entry name" value="NA(+)/H(+) ANTIPORTER-RELATED"/>
    <property type="match status" value="1"/>
</dbReference>
<keyword evidence="3" id="KW-1185">Reference proteome</keyword>
<dbReference type="VEuPathDB" id="FungiDB:PITG_12625"/>
<evidence type="ECO:0008006" key="4">
    <source>
        <dbReference type="Google" id="ProtNLM"/>
    </source>
</evidence>
<accession>D0NNE5</accession>
<dbReference type="STRING" id="403677.D0NNE5"/>
<evidence type="ECO:0000313" key="3">
    <source>
        <dbReference type="Proteomes" id="UP000006643"/>
    </source>
</evidence>
<keyword evidence="1" id="KW-1133">Transmembrane helix</keyword>
<gene>
    <name evidence="2" type="ORF">PITG_12625</name>
</gene>
<reference evidence="3" key="1">
    <citation type="journal article" date="2009" name="Nature">
        <title>Genome sequence and analysis of the Irish potato famine pathogen Phytophthora infestans.</title>
        <authorList>
            <consortium name="The Broad Institute Genome Sequencing Platform"/>
            <person name="Haas B.J."/>
            <person name="Kamoun S."/>
            <person name="Zody M.C."/>
            <person name="Jiang R.H."/>
            <person name="Handsaker R.E."/>
            <person name="Cano L.M."/>
            <person name="Grabherr M."/>
            <person name="Kodira C.D."/>
            <person name="Raffaele S."/>
            <person name="Torto-Alalibo T."/>
            <person name="Bozkurt T.O."/>
            <person name="Ah-Fong A.M."/>
            <person name="Alvarado L."/>
            <person name="Anderson V.L."/>
            <person name="Armstrong M.R."/>
            <person name="Avrova A."/>
            <person name="Baxter L."/>
            <person name="Beynon J."/>
            <person name="Boevink P.C."/>
            <person name="Bollmann S.R."/>
            <person name="Bos J.I."/>
            <person name="Bulone V."/>
            <person name="Cai G."/>
            <person name="Cakir C."/>
            <person name="Carrington J.C."/>
            <person name="Chawner M."/>
            <person name="Conti L."/>
            <person name="Costanzo S."/>
            <person name="Ewan R."/>
            <person name="Fahlgren N."/>
            <person name="Fischbach M.A."/>
            <person name="Fugelstad J."/>
            <person name="Gilroy E.M."/>
            <person name="Gnerre S."/>
            <person name="Green P.J."/>
            <person name="Grenville-Briggs L.J."/>
            <person name="Griffith J."/>
            <person name="Grunwald N.J."/>
            <person name="Horn K."/>
            <person name="Horner N.R."/>
            <person name="Hu C.H."/>
            <person name="Huitema E."/>
            <person name="Jeong D.H."/>
            <person name="Jones A.M."/>
            <person name="Jones J.D."/>
            <person name="Jones R.W."/>
            <person name="Karlsson E.K."/>
            <person name="Kunjeti S.G."/>
            <person name="Lamour K."/>
            <person name="Liu Z."/>
            <person name="Ma L."/>
            <person name="Maclean D."/>
            <person name="Chibucos M.C."/>
            <person name="McDonald H."/>
            <person name="McWalters J."/>
            <person name="Meijer H.J."/>
            <person name="Morgan W."/>
            <person name="Morris P.F."/>
            <person name="Munro C.A."/>
            <person name="O'Neill K."/>
            <person name="Ospina-Giraldo M."/>
            <person name="Pinzon A."/>
            <person name="Pritchard L."/>
            <person name="Ramsahoye B."/>
            <person name="Ren Q."/>
            <person name="Restrepo S."/>
            <person name="Roy S."/>
            <person name="Sadanandom A."/>
            <person name="Savidor A."/>
            <person name="Schornack S."/>
            <person name="Schwartz D.C."/>
            <person name="Schumann U.D."/>
            <person name="Schwessinger B."/>
            <person name="Seyer L."/>
            <person name="Sharpe T."/>
            <person name="Silvar C."/>
            <person name="Song J."/>
            <person name="Studholme D.J."/>
            <person name="Sykes S."/>
            <person name="Thines M."/>
            <person name="van de Vondervoort P.J."/>
            <person name="Phuntumart V."/>
            <person name="Wawra S."/>
            <person name="Weide R."/>
            <person name="Win J."/>
            <person name="Young C."/>
            <person name="Zhou S."/>
            <person name="Fry W."/>
            <person name="Meyers B.C."/>
            <person name="van West P."/>
            <person name="Ristaino J."/>
            <person name="Govers F."/>
            <person name="Birch P.R."/>
            <person name="Whisson S.C."/>
            <person name="Judelson H.S."/>
            <person name="Nusbaum C."/>
        </authorList>
    </citation>
    <scope>NUCLEOTIDE SEQUENCE [LARGE SCALE GENOMIC DNA]</scope>
    <source>
        <strain evidence="3">T30-4</strain>
    </source>
</reference>
<dbReference type="OrthoDB" id="119067at2759"/>
<keyword evidence="1" id="KW-0472">Membrane</keyword>
<dbReference type="HOGENOM" id="CLU_1182167_0_0_1"/>
<dbReference type="EMBL" id="DS028148">
    <property type="protein sequence ID" value="EEY62081.1"/>
    <property type="molecule type" value="Genomic_DNA"/>
</dbReference>
<protein>
    <recommendedName>
        <fullName evidence="4">Transmembrane protein</fullName>
    </recommendedName>
</protein>
<dbReference type="KEGG" id="pif:PITG_12625"/>
<organism evidence="2 3">
    <name type="scientific">Phytophthora infestans (strain T30-4)</name>
    <name type="common">Potato late blight agent</name>
    <dbReference type="NCBI Taxonomy" id="403677"/>
    <lineage>
        <taxon>Eukaryota</taxon>
        <taxon>Sar</taxon>
        <taxon>Stramenopiles</taxon>
        <taxon>Oomycota</taxon>
        <taxon>Peronosporomycetes</taxon>
        <taxon>Peronosporales</taxon>
        <taxon>Peronosporaceae</taxon>
        <taxon>Phytophthora</taxon>
    </lineage>
</organism>
<sequence length="235" mass="26445">MASPTLCPAARYFNSSSLSQEPDAAGLGFSTESHQRHVGSVPVQLVERGRRDMLGSYVNPFALSFISFQADKEIYLPELRPYIKSILTLLSTFYYMGVGPLMNLALGTCITAVFLRLAGRRVHLRRQTGRVSGEYHFHTIPSGKPDKPPGSTVFPTHGISVSFGTAPREYTSRYHKKMQQRIIERNEGGVDWLKSDYVVYTLDVVNTSYLNAFRISFCPHFKTEAAERHVTQAYQ</sequence>
<evidence type="ECO:0000313" key="2">
    <source>
        <dbReference type="EMBL" id="EEY62081.1"/>
    </source>
</evidence>
<evidence type="ECO:0000256" key="1">
    <source>
        <dbReference type="SAM" id="Phobius"/>
    </source>
</evidence>
<dbReference type="GeneID" id="9474326"/>
<keyword evidence="1" id="KW-0812">Transmembrane</keyword>
<dbReference type="RefSeq" id="XP_002899385.1">
    <property type="nucleotide sequence ID" value="XM_002899339.1"/>
</dbReference>
<dbReference type="AlphaFoldDB" id="D0NNE5"/>
<proteinExistence type="predicted"/>
<feature type="transmembrane region" description="Helical" evidence="1">
    <location>
        <begin position="93"/>
        <end position="117"/>
    </location>
</feature>
<dbReference type="Proteomes" id="UP000006643">
    <property type="component" value="Unassembled WGS sequence"/>
</dbReference>